<protein>
    <submittedName>
        <fullName evidence="1">Tape measure chaperone</fullName>
    </submittedName>
</protein>
<keyword evidence="2" id="KW-1185">Reference proteome</keyword>
<name>A0A482JJX4_9CAUD</name>
<dbReference type="Proteomes" id="UP000294557">
    <property type="component" value="Segment"/>
</dbReference>
<evidence type="ECO:0000313" key="2">
    <source>
        <dbReference type="Proteomes" id="UP000294557"/>
    </source>
</evidence>
<dbReference type="EMBL" id="MK562504">
    <property type="protein sequence ID" value="QBP33022.1"/>
    <property type="molecule type" value="Genomic_DNA"/>
</dbReference>
<organism evidence="1 2">
    <name type="scientific">Enterobacteria phage CHB7</name>
    <dbReference type="NCBI Taxonomy" id="2530182"/>
    <lineage>
        <taxon>Viruses</taxon>
        <taxon>Duplodnaviria</taxon>
        <taxon>Heunggongvirae</taxon>
        <taxon>Uroviricota</taxon>
        <taxon>Caudoviricetes</taxon>
        <taxon>Andersonviridae</taxon>
        <taxon>Ounavirinae</taxon>
        <taxon>Mooglevirus</taxon>
        <taxon>Mooglevirus CHB7</taxon>
    </lineage>
</organism>
<gene>
    <name evidence="1" type="ORF">CHB7_gp69</name>
</gene>
<proteinExistence type="predicted"/>
<evidence type="ECO:0000313" key="1">
    <source>
        <dbReference type="EMBL" id="QBP33022.1"/>
    </source>
</evidence>
<accession>A0A482JJX4</accession>
<reference evidence="1 2" key="1">
    <citation type="submission" date="2019-02" db="EMBL/GenBank/DDBJ databases">
        <title>A cornucopia of Shigella phages from the Cornhusker state.</title>
        <authorList>
            <person name="Doore S.M."/>
            <person name="Schrad J.R."/>
            <person name="Perrett H.R."/>
            <person name="Dover J.A."/>
            <person name="Schrad K.P."/>
            <person name="Dean W.F."/>
            <person name="Parent K.N."/>
        </authorList>
    </citation>
    <scope>NUCLEOTIDE SEQUENCE [LARGE SCALE GENOMIC DNA]</scope>
</reference>
<sequence length="79" mass="9070">MSSAMQTPLTDGAVEATYEEADEMKFVLAIYGMEGCKETLDQLFSMTFSDLLSLRQYLEIQRSYKEEIAYNELRRAGKI</sequence>